<comment type="caution">
    <text evidence="1">The sequence shown here is derived from an EMBL/GenBank/DDBJ whole genome shotgun (WGS) entry which is preliminary data.</text>
</comment>
<organism evidence="1">
    <name type="scientific">marine sediment metagenome</name>
    <dbReference type="NCBI Taxonomy" id="412755"/>
    <lineage>
        <taxon>unclassified sequences</taxon>
        <taxon>metagenomes</taxon>
        <taxon>ecological metagenomes</taxon>
    </lineage>
</organism>
<reference evidence="1" key="1">
    <citation type="journal article" date="2014" name="Front. Microbiol.">
        <title>High frequency of phylogenetically diverse reductive dehalogenase-homologous genes in deep subseafloor sedimentary metagenomes.</title>
        <authorList>
            <person name="Kawai M."/>
            <person name="Futagami T."/>
            <person name="Toyoda A."/>
            <person name="Takaki Y."/>
            <person name="Nishi S."/>
            <person name="Hori S."/>
            <person name="Arai W."/>
            <person name="Tsubouchi T."/>
            <person name="Morono Y."/>
            <person name="Uchiyama I."/>
            <person name="Ito T."/>
            <person name="Fujiyama A."/>
            <person name="Inagaki F."/>
            <person name="Takami H."/>
        </authorList>
    </citation>
    <scope>NUCLEOTIDE SEQUENCE</scope>
    <source>
        <strain evidence="1">Expedition CK06-06</strain>
    </source>
</reference>
<sequence>MFRINLGNYILYKGKKYLVSNGVDYLNNKPAWKLAGLGYAPRDECKLVLTFNNILHSFK</sequence>
<name>X0TF66_9ZZZZ</name>
<feature type="non-terminal residue" evidence="1">
    <location>
        <position position="59"/>
    </location>
</feature>
<dbReference type="AlphaFoldDB" id="X0TF66"/>
<evidence type="ECO:0000313" key="1">
    <source>
        <dbReference type="EMBL" id="GAF92193.1"/>
    </source>
</evidence>
<protein>
    <submittedName>
        <fullName evidence="1">Uncharacterized protein</fullName>
    </submittedName>
</protein>
<gene>
    <name evidence="1" type="ORF">S01H1_31668</name>
</gene>
<proteinExistence type="predicted"/>
<dbReference type="EMBL" id="BARS01019555">
    <property type="protein sequence ID" value="GAF92193.1"/>
    <property type="molecule type" value="Genomic_DNA"/>
</dbReference>
<accession>X0TF66</accession>